<dbReference type="Gene3D" id="3.40.605.10">
    <property type="entry name" value="Aldehyde Dehydrogenase, Chain A, domain 1"/>
    <property type="match status" value="1"/>
</dbReference>
<evidence type="ECO:0000256" key="2">
    <source>
        <dbReference type="ARBA" id="ARBA00023027"/>
    </source>
</evidence>
<keyword evidence="3" id="KW-0915">Sodium</keyword>
<dbReference type="InterPro" id="IPR016162">
    <property type="entry name" value="Ald_DH_N"/>
</dbReference>
<comment type="caution">
    <text evidence="8">The sequence shown here is derived from an EMBL/GenBank/DDBJ whole genome shotgun (WGS) entry which is preliminary data.</text>
</comment>
<dbReference type="PANTHER" id="PTHR43860">
    <property type="entry name" value="BETAINE ALDEHYDE DEHYDROGENASE"/>
    <property type="match status" value="1"/>
</dbReference>
<comment type="catalytic activity">
    <reaction evidence="6">
        <text>4-aminobutanal + NAD(+) + H2O = 4-aminobutanoate + NADH + 2 H(+)</text>
        <dbReference type="Rhea" id="RHEA:19105"/>
        <dbReference type="ChEBI" id="CHEBI:15377"/>
        <dbReference type="ChEBI" id="CHEBI:15378"/>
        <dbReference type="ChEBI" id="CHEBI:57540"/>
        <dbReference type="ChEBI" id="CHEBI:57945"/>
        <dbReference type="ChEBI" id="CHEBI:58264"/>
        <dbReference type="ChEBI" id="CHEBI:59888"/>
        <dbReference type="EC" id="1.2.1.19"/>
    </reaction>
    <physiologicalReaction direction="left-to-right" evidence="6">
        <dbReference type="Rhea" id="RHEA:19106"/>
    </physiologicalReaction>
</comment>
<dbReference type="PANTHER" id="PTHR43860:SF2">
    <property type="entry name" value="BETAINE ALDEHYDE DEHYDROGENASE-RELATED"/>
    <property type="match status" value="1"/>
</dbReference>
<dbReference type="InterPro" id="IPR016161">
    <property type="entry name" value="Ald_DH/histidinol_DH"/>
</dbReference>
<dbReference type="InterPro" id="IPR015590">
    <property type="entry name" value="Aldehyde_DH_dom"/>
</dbReference>
<sequence>MDKNMVLIHCEKAHIDAGEGGRKLKRESLNLPNLKQLIVGNPLKNQKLTWMMLSVALSTMQTLQNLPNMCFLDKSSLEDIVLNYPLLMAIWKVALALAAGCAAILKPSELSSVTCLELGEVCREVDLPAGVLNILPGLGPEAGAPLACHPHVDKLPTIITDVNTSMQIWREEVFEPVLCIKTFTSEEEATELTNDTHYGLGGAVVSKDIERYDRALQLGAVWANCSQPCSMVWLWNGIYPNL</sequence>
<dbReference type="Proteomes" id="UP001396334">
    <property type="component" value="Unassembled WGS sequence"/>
</dbReference>
<dbReference type="Gene3D" id="3.40.309.10">
    <property type="entry name" value="Aldehyde Dehydrogenase, Chain A, domain 2"/>
    <property type="match status" value="1"/>
</dbReference>
<evidence type="ECO:0000256" key="6">
    <source>
        <dbReference type="ARBA" id="ARBA00049215"/>
    </source>
</evidence>
<feature type="domain" description="Aldehyde dehydrogenase" evidence="7">
    <location>
        <begin position="156"/>
        <end position="228"/>
    </location>
</feature>
<name>A0ABR2TS89_9ROSI</name>
<keyword evidence="9" id="KW-1185">Reference proteome</keyword>
<proteinExistence type="inferred from homology"/>
<organism evidence="8 9">
    <name type="scientific">Hibiscus sabdariffa</name>
    <name type="common">roselle</name>
    <dbReference type="NCBI Taxonomy" id="183260"/>
    <lineage>
        <taxon>Eukaryota</taxon>
        <taxon>Viridiplantae</taxon>
        <taxon>Streptophyta</taxon>
        <taxon>Embryophyta</taxon>
        <taxon>Tracheophyta</taxon>
        <taxon>Spermatophyta</taxon>
        <taxon>Magnoliopsida</taxon>
        <taxon>eudicotyledons</taxon>
        <taxon>Gunneridae</taxon>
        <taxon>Pentapetalae</taxon>
        <taxon>rosids</taxon>
        <taxon>malvids</taxon>
        <taxon>Malvales</taxon>
        <taxon>Malvaceae</taxon>
        <taxon>Malvoideae</taxon>
        <taxon>Hibiscus</taxon>
    </lineage>
</organism>
<evidence type="ECO:0000256" key="3">
    <source>
        <dbReference type="ARBA" id="ARBA00023053"/>
    </source>
</evidence>
<evidence type="ECO:0000256" key="4">
    <source>
        <dbReference type="ARBA" id="ARBA00039138"/>
    </source>
</evidence>
<comment type="similarity">
    <text evidence="1">Belongs to the aldehyde dehydrogenase family.</text>
</comment>
<protein>
    <recommendedName>
        <fullName evidence="4">aminobutyraldehyde dehydrogenase</fullName>
        <ecNumber evidence="4">1.2.1.19</ecNumber>
    </recommendedName>
</protein>
<evidence type="ECO:0000259" key="7">
    <source>
        <dbReference type="Pfam" id="PF00171"/>
    </source>
</evidence>
<dbReference type="EMBL" id="JBBPBN010000004">
    <property type="protein sequence ID" value="KAK9040149.1"/>
    <property type="molecule type" value="Genomic_DNA"/>
</dbReference>
<dbReference type="Pfam" id="PF00171">
    <property type="entry name" value="Aldedh"/>
    <property type="match status" value="2"/>
</dbReference>
<gene>
    <name evidence="8" type="ORF">V6N11_015326</name>
</gene>
<keyword evidence="2" id="KW-0520">NAD</keyword>
<feature type="domain" description="Aldehyde dehydrogenase" evidence="7">
    <location>
        <begin position="83"/>
        <end position="154"/>
    </location>
</feature>
<evidence type="ECO:0000313" key="8">
    <source>
        <dbReference type="EMBL" id="KAK9040149.1"/>
    </source>
</evidence>
<dbReference type="InterPro" id="IPR016163">
    <property type="entry name" value="Ald_DH_C"/>
</dbReference>
<evidence type="ECO:0000256" key="1">
    <source>
        <dbReference type="ARBA" id="ARBA00009986"/>
    </source>
</evidence>
<evidence type="ECO:0000256" key="5">
    <source>
        <dbReference type="ARBA" id="ARBA00047421"/>
    </source>
</evidence>
<dbReference type="EC" id="1.2.1.19" evidence="4"/>
<accession>A0ABR2TS89</accession>
<dbReference type="SUPFAM" id="SSF53720">
    <property type="entry name" value="ALDH-like"/>
    <property type="match status" value="1"/>
</dbReference>
<reference evidence="8 9" key="1">
    <citation type="journal article" date="2024" name="G3 (Bethesda)">
        <title>Genome assembly of Hibiscus sabdariffa L. provides insights into metabolisms of medicinal natural products.</title>
        <authorList>
            <person name="Kim T."/>
        </authorList>
    </citation>
    <scope>NUCLEOTIDE SEQUENCE [LARGE SCALE GENOMIC DNA]</scope>
    <source>
        <strain evidence="8">TK-2024</strain>
        <tissue evidence="8">Old leaves</tissue>
    </source>
</reference>
<comment type="catalytic activity">
    <reaction evidence="5">
        <text>3-aminopropanal + NAD(+) + H2O = beta-alanine + NADH + 2 H(+)</text>
        <dbReference type="Rhea" id="RHEA:30695"/>
        <dbReference type="ChEBI" id="CHEBI:15377"/>
        <dbReference type="ChEBI" id="CHEBI:15378"/>
        <dbReference type="ChEBI" id="CHEBI:57540"/>
        <dbReference type="ChEBI" id="CHEBI:57945"/>
        <dbReference type="ChEBI" id="CHEBI:57966"/>
        <dbReference type="ChEBI" id="CHEBI:58374"/>
    </reaction>
    <physiologicalReaction direction="left-to-right" evidence="5">
        <dbReference type="Rhea" id="RHEA:30696"/>
    </physiologicalReaction>
</comment>
<evidence type="ECO:0000313" key="9">
    <source>
        <dbReference type="Proteomes" id="UP001396334"/>
    </source>
</evidence>